<accession>A0A8H7DIK4</accession>
<dbReference type="OrthoDB" id="3139566at2759"/>
<protein>
    <submittedName>
        <fullName evidence="1">Uncharacterized protein</fullName>
    </submittedName>
</protein>
<keyword evidence="2" id="KW-1185">Reference proteome</keyword>
<name>A0A8H7DIK4_9AGAR</name>
<gene>
    <name evidence="1" type="ORF">MSAN_00089000</name>
</gene>
<dbReference type="AlphaFoldDB" id="A0A8H7DIK4"/>
<evidence type="ECO:0000313" key="1">
    <source>
        <dbReference type="EMBL" id="KAF7376719.1"/>
    </source>
</evidence>
<comment type="caution">
    <text evidence="1">The sequence shown here is derived from an EMBL/GenBank/DDBJ whole genome shotgun (WGS) entry which is preliminary data.</text>
</comment>
<dbReference type="SUPFAM" id="SSF52047">
    <property type="entry name" value="RNI-like"/>
    <property type="match status" value="1"/>
</dbReference>
<evidence type="ECO:0000313" key="2">
    <source>
        <dbReference type="Proteomes" id="UP000623467"/>
    </source>
</evidence>
<reference evidence="1" key="1">
    <citation type="submission" date="2020-05" db="EMBL/GenBank/DDBJ databases">
        <title>Mycena genomes resolve the evolution of fungal bioluminescence.</title>
        <authorList>
            <person name="Tsai I.J."/>
        </authorList>
    </citation>
    <scope>NUCLEOTIDE SEQUENCE</scope>
    <source>
        <strain evidence="1">160909Yilan</strain>
    </source>
</reference>
<sequence length="228" mass="25747">MATDRWEHLNLWVSLPALPKIGSSLPMLCSLEFAVFTFGDVFTFYEVLQLRNVVLRGRISSLVVLPWMQLTSLTLNYAEVNKCVEILTQTPNLVRCVLILGDHNEDLDEVTNGGLDLVLPRLESLIIKRSVLWQQNAIGLLQCFAVPSLRKLEVHELLLGTNPIHQLKSFISKSGCTLQEVCIWISNDHTTTGDEAYRSAFPSIPTFTFTIADDESEFDDESDFEDED</sequence>
<proteinExistence type="predicted"/>
<dbReference type="Proteomes" id="UP000623467">
    <property type="component" value="Unassembled WGS sequence"/>
</dbReference>
<organism evidence="1 2">
    <name type="scientific">Mycena sanguinolenta</name>
    <dbReference type="NCBI Taxonomy" id="230812"/>
    <lineage>
        <taxon>Eukaryota</taxon>
        <taxon>Fungi</taxon>
        <taxon>Dikarya</taxon>
        <taxon>Basidiomycota</taxon>
        <taxon>Agaricomycotina</taxon>
        <taxon>Agaricomycetes</taxon>
        <taxon>Agaricomycetidae</taxon>
        <taxon>Agaricales</taxon>
        <taxon>Marasmiineae</taxon>
        <taxon>Mycenaceae</taxon>
        <taxon>Mycena</taxon>
    </lineage>
</organism>
<dbReference type="EMBL" id="JACAZH010000001">
    <property type="protein sequence ID" value="KAF7376719.1"/>
    <property type="molecule type" value="Genomic_DNA"/>
</dbReference>